<dbReference type="AlphaFoldDB" id="A0A5C6CW15"/>
<proteinExistence type="predicted"/>
<dbReference type="PANTHER" id="PTHR20961">
    <property type="entry name" value="GLYCOSYLTRANSFERASE"/>
    <property type="match status" value="1"/>
</dbReference>
<evidence type="ECO:0000256" key="2">
    <source>
        <dbReference type="ARBA" id="ARBA00022679"/>
    </source>
</evidence>
<dbReference type="RefSeq" id="WP_146593409.1">
    <property type="nucleotide sequence ID" value="NZ_SJPT01000001.1"/>
</dbReference>
<evidence type="ECO:0000259" key="4">
    <source>
        <dbReference type="Pfam" id="PF04577"/>
    </source>
</evidence>
<evidence type="ECO:0000313" key="5">
    <source>
        <dbReference type="EMBL" id="TWU27176.1"/>
    </source>
</evidence>
<name>A0A5C6CW15_9BACT</name>
<dbReference type="Pfam" id="PF04577">
    <property type="entry name" value="Glyco_transf_61"/>
    <property type="match status" value="1"/>
</dbReference>
<protein>
    <recommendedName>
        <fullName evidence="4">Glycosyltransferase 61 catalytic domain-containing protein</fullName>
    </recommendedName>
</protein>
<dbReference type="GO" id="GO:0016757">
    <property type="term" value="F:glycosyltransferase activity"/>
    <property type="evidence" value="ECO:0007669"/>
    <property type="project" value="UniProtKB-KW"/>
</dbReference>
<dbReference type="InterPro" id="IPR007657">
    <property type="entry name" value="Glycosyltransferase_61"/>
</dbReference>
<keyword evidence="2" id="KW-0808">Transferase</keyword>
<reference evidence="5 6" key="1">
    <citation type="submission" date="2019-02" db="EMBL/GenBank/DDBJ databases">
        <title>Deep-cultivation of Planctomycetes and their phenomic and genomic characterization uncovers novel biology.</title>
        <authorList>
            <person name="Wiegand S."/>
            <person name="Jogler M."/>
            <person name="Boedeker C."/>
            <person name="Pinto D."/>
            <person name="Vollmers J."/>
            <person name="Rivas-Marin E."/>
            <person name="Kohn T."/>
            <person name="Peeters S.H."/>
            <person name="Heuer A."/>
            <person name="Rast P."/>
            <person name="Oberbeckmann S."/>
            <person name="Bunk B."/>
            <person name="Jeske O."/>
            <person name="Meyerdierks A."/>
            <person name="Storesund J.E."/>
            <person name="Kallscheuer N."/>
            <person name="Luecker S."/>
            <person name="Lage O.M."/>
            <person name="Pohl T."/>
            <person name="Merkel B.J."/>
            <person name="Hornburger P."/>
            <person name="Mueller R.-W."/>
            <person name="Bruemmer F."/>
            <person name="Labrenz M."/>
            <person name="Spormann A.M."/>
            <person name="Op Den Camp H."/>
            <person name="Overmann J."/>
            <person name="Amann R."/>
            <person name="Jetten M.S.M."/>
            <person name="Mascher T."/>
            <person name="Medema M.H."/>
            <person name="Devos D.P."/>
            <person name="Kaster A.-K."/>
            <person name="Ovreas L."/>
            <person name="Rohde M."/>
            <person name="Galperin M.Y."/>
            <person name="Jogler C."/>
        </authorList>
    </citation>
    <scope>NUCLEOTIDE SEQUENCE [LARGE SCALE GENOMIC DNA]</scope>
    <source>
        <strain evidence="5 6">Pla52o</strain>
    </source>
</reference>
<evidence type="ECO:0000256" key="3">
    <source>
        <dbReference type="ARBA" id="ARBA00023180"/>
    </source>
</evidence>
<comment type="caution">
    <text evidence="5">The sequence shown here is derived from an EMBL/GenBank/DDBJ whole genome shotgun (WGS) entry which is preliminary data.</text>
</comment>
<keyword evidence="6" id="KW-1185">Reference proteome</keyword>
<evidence type="ECO:0000256" key="1">
    <source>
        <dbReference type="ARBA" id="ARBA00022676"/>
    </source>
</evidence>
<gene>
    <name evidence="5" type="ORF">Pla52o_10400</name>
</gene>
<organism evidence="5 6">
    <name type="scientific">Novipirellula galeiformis</name>
    <dbReference type="NCBI Taxonomy" id="2528004"/>
    <lineage>
        <taxon>Bacteria</taxon>
        <taxon>Pseudomonadati</taxon>
        <taxon>Planctomycetota</taxon>
        <taxon>Planctomycetia</taxon>
        <taxon>Pirellulales</taxon>
        <taxon>Pirellulaceae</taxon>
        <taxon>Novipirellula</taxon>
    </lineage>
</organism>
<dbReference type="EMBL" id="SJPT01000001">
    <property type="protein sequence ID" value="TWU27176.1"/>
    <property type="molecule type" value="Genomic_DNA"/>
</dbReference>
<dbReference type="Proteomes" id="UP000316304">
    <property type="component" value="Unassembled WGS sequence"/>
</dbReference>
<sequence>MNPSLLDRVRNRLIRNLNVPPRYLGYPCLQQTASEDYCTEQGTTWCRLMDDEPGDFRLPQNIHSRTELEDSRGKYAFSFYDVPELLQLGPVAAELRDCRLLRVRSPWQNDFYAVITNDDREVVVDGCQFSPDHARLLRGRPTVRQIDSACWVGTHSTRNYFLWLFFHLPRIHLAQTHLPDVPILLPAADLLDQPRRDALQMLGVRDPLFLESADEVIEVRRLNVFRYSMFNSRVLGEIRQRLTSGLPPGRKDRRIYICREECANRRMSNETEFWNKIQPYGFERVFLEKLSFVEQMEVMASAQAVIGLHGAGFANLLFCAPGTRVAEIRDSGSPNPHFYAVASILGHDYWHFVGKPAEGKPLFRDLHVDLDALQPFLNAVSGEHPL</sequence>
<keyword evidence="1" id="KW-0328">Glycosyltransferase</keyword>
<dbReference type="InterPro" id="IPR049625">
    <property type="entry name" value="Glyco_transf_61_cat"/>
</dbReference>
<accession>A0A5C6CW15</accession>
<keyword evidence="3" id="KW-0325">Glycoprotein</keyword>
<feature type="domain" description="Glycosyltransferase 61 catalytic" evidence="4">
    <location>
        <begin position="167"/>
        <end position="325"/>
    </location>
</feature>
<dbReference type="OrthoDB" id="182122at2"/>
<evidence type="ECO:0000313" key="6">
    <source>
        <dbReference type="Proteomes" id="UP000316304"/>
    </source>
</evidence>